<dbReference type="PIRSF" id="PIRSF012290">
    <property type="entry name" value="EutL_PduB"/>
    <property type="match status" value="1"/>
</dbReference>
<dbReference type="NCBIfam" id="TIGR04502">
    <property type="entry name" value="microcomp_EutL"/>
    <property type="match status" value="1"/>
</dbReference>
<dbReference type="InterPro" id="IPR009193">
    <property type="entry name" value="EutL_PduB"/>
</dbReference>
<evidence type="ECO:0000313" key="5">
    <source>
        <dbReference type="Proteomes" id="UP000195514"/>
    </source>
</evidence>
<dbReference type="InterPro" id="IPR037233">
    <property type="entry name" value="CcmK-like_sf"/>
</dbReference>
<dbReference type="InterPro" id="IPR044870">
    <property type="entry name" value="BMC_CP"/>
</dbReference>
<dbReference type="NCBIfam" id="NF011934">
    <property type="entry name" value="PRK15405.1"/>
    <property type="match status" value="1"/>
</dbReference>
<dbReference type="EMBL" id="LT859958">
    <property type="protein sequence ID" value="SMX53743.1"/>
    <property type="molecule type" value="Genomic_DNA"/>
</dbReference>
<dbReference type="GO" id="GO:0005198">
    <property type="term" value="F:structural molecule activity"/>
    <property type="evidence" value="ECO:0007669"/>
    <property type="project" value="InterPro"/>
</dbReference>
<keyword evidence="5" id="KW-1185">Reference proteome</keyword>
<dbReference type="Gene3D" id="3.30.70.1710">
    <property type="match status" value="2"/>
</dbReference>
<dbReference type="AlphaFoldDB" id="A0A1Y6K250"/>
<feature type="domain" description="BMC circularly permuted" evidence="3">
    <location>
        <begin position="1"/>
        <end position="111"/>
    </location>
</feature>
<comment type="subcellular location">
    <subcellularLocation>
        <location evidence="1">Bacterial microcompartment</location>
    </subcellularLocation>
</comment>
<accession>A0A1Y6K250</accession>
<keyword evidence="2" id="KW-1283">Bacterial microcompartment</keyword>
<dbReference type="GO" id="GO:0031469">
    <property type="term" value="C:bacterial microcompartment"/>
    <property type="evidence" value="ECO:0007669"/>
    <property type="project" value="UniProtKB-SubCell"/>
</dbReference>
<evidence type="ECO:0000259" key="3">
    <source>
        <dbReference type="PROSITE" id="PS51931"/>
    </source>
</evidence>
<protein>
    <submittedName>
        <fullName evidence="4">Putative carboxysome-related structural protein with putative role in ethanolamine utilization</fullName>
    </submittedName>
</protein>
<name>A0A1Y6K250_9CHLR</name>
<dbReference type="PROSITE" id="PS51931">
    <property type="entry name" value="BMC_CP"/>
    <property type="match status" value="2"/>
</dbReference>
<dbReference type="Proteomes" id="UP000195514">
    <property type="component" value="Chromosome I"/>
</dbReference>
<dbReference type="InterPro" id="IPR000249">
    <property type="entry name" value="BMC_dom"/>
</dbReference>
<dbReference type="OrthoDB" id="3283at2"/>
<dbReference type="InterPro" id="IPR030983">
    <property type="entry name" value="EutL"/>
</dbReference>
<dbReference type="KEGG" id="abat:CFX1CAM_0678"/>
<sequence length="218" mass="23133">MALLDPIIPRILAARLIPNVHPEFARELNLRPDQKSLALITCDIDDSLYVSLDEATKKADVDVVYAASFYAGSGYPSGPLSGEIIGILAGPNPAEARAGLLACIEYAQTQAHFYSANEDGSLAFFAHLISRTGSYLSGLAQVPEGDPLAYLIAPPIEATFAIDAALKRADVRLCVWFKPPSETNFSGALLTGTQSACQAACQAFQEAVLDLAASPLSY</sequence>
<dbReference type="CDD" id="cd07050">
    <property type="entry name" value="BMC_EutL_repeat2"/>
    <property type="match status" value="1"/>
</dbReference>
<dbReference type="SMART" id="SM00877">
    <property type="entry name" value="BMC"/>
    <property type="match status" value="2"/>
</dbReference>
<gene>
    <name evidence="4" type="primary">eutL</name>
    <name evidence="4" type="ORF">CFX1CAM_0678</name>
</gene>
<evidence type="ECO:0000256" key="2">
    <source>
        <dbReference type="ARBA" id="ARBA00024446"/>
    </source>
</evidence>
<evidence type="ECO:0000313" key="4">
    <source>
        <dbReference type="EMBL" id="SMX53743.1"/>
    </source>
</evidence>
<evidence type="ECO:0000256" key="1">
    <source>
        <dbReference type="ARBA" id="ARBA00024322"/>
    </source>
</evidence>
<reference evidence="5" key="1">
    <citation type="submission" date="2017-05" db="EMBL/GenBank/DDBJ databases">
        <authorList>
            <person name="Kirkegaard R."/>
            <person name="Mcilroy J S."/>
        </authorList>
    </citation>
    <scope>NUCLEOTIDE SEQUENCE [LARGE SCALE GENOMIC DNA]</scope>
</reference>
<organism evidence="4 5">
    <name type="scientific">Candidatus Brevifilum fermentans</name>
    <dbReference type="NCBI Taxonomy" id="1986204"/>
    <lineage>
        <taxon>Bacteria</taxon>
        <taxon>Bacillati</taxon>
        <taxon>Chloroflexota</taxon>
        <taxon>Anaerolineae</taxon>
        <taxon>Anaerolineales</taxon>
        <taxon>Anaerolineaceae</taxon>
        <taxon>Candidatus Brevifilum</taxon>
    </lineage>
</organism>
<proteinExistence type="predicted"/>
<dbReference type="RefSeq" id="WP_087861662.1">
    <property type="nucleotide sequence ID" value="NZ_LT859958.1"/>
</dbReference>
<feature type="domain" description="BMC circularly permuted" evidence="3">
    <location>
        <begin position="112"/>
        <end position="218"/>
    </location>
</feature>